<organism evidence="2 3">
    <name type="scientific">Rhipicephalus sanguineus</name>
    <name type="common">Brown dog tick</name>
    <name type="synonym">Ixodes sanguineus</name>
    <dbReference type="NCBI Taxonomy" id="34632"/>
    <lineage>
        <taxon>Eukaryota</taxon>
        <taxon>Metazoa</taxon>
        <taxon>Ecdysozoa</taxon>
        <taxon>Arthropoda</taxon>
        <taxon>Chelicerata</taxon>
        <taxon>Arachnida</taxon>
        <taxon>Acari</taxon>
        <taxon>Parasitiformes</taxon>
        <taxon>Ixodida</taxon>
        <taxon>Ixodoidea</taxon>
        <taxon>Ixodidae</taxon>
        <taxon>Rhipicephalinae</taxon>
        <taxon>Rhipicephalus</taxon>
        <taxon>Rhipicephalus</taxon>
    </lineage>
</organism>
<evidence type="ECO:0000313" key="3">
    <source>
        <dbReference type="Proteomes" id="UP000821837"/>
    </source>
</evidence>
<name>A0A9D4QA80_RHISA</name>
<feature type="compositionally biased region" description="Basic residues" evidence="1">
    <location>
        <begin position="1"/>
        <end position="10"/>
    </location>
</feature>
<dbReference type="EMBL" id="JABSTV010001248">
    <property type="protein sequence ID" value="KAH7969537.1"/>
    <property type="molecule type" value="Genomic_DNA"/>
</dbReference>
<evidence type="ECO:0000313" key="2">
    <source>
        <dbReference type="EMBL" id="KAH7969537.1"/>
    </source>
</evidence>
<proteinExistence type="predicted"/>
<feature type="region of interest" description="Disordered" evidence="1">
    <location>
        <begin position="1"/>
        <end position="101"/>
    </location>
</feature>
<sequence>MTTNTTRKRTNTTAIGARKRGSFKPEQRPKSRRAPRTVAEKRTKRMTLKTTQKSQRNMNAPYAKKTSTATGGARKDGTNAITDENDSDSEALATEEPPEAT</sequence>
<gene>
    <name evidence="2" type="ORF">HPB52_019313</name>
</gene>
<reference evidence="2" key="1">
    <citation type="journal article" date="2020" name="Cell">
        <title>Large-Scale Comparative Analyses of Tick Genomes Elucidate Their Genetic Diversity and Vector Capacities.</title>
        <authorList>
            <consortium name="Tick Genome and Microbiome Consortium (TIGMIC)"/>
            <person name="Jia N."/>
            <person name="Wang J."/>
            <person name="Shi W."/>
            <person name="Du L."/>
            <person name="Sun Y."/>
            <person name="Zhan W."/>
            <person name="Jiang J.F."/>
            <person name="Wang Q."/>
            <person name="Zhang B."/>
            <person name="Ji P."/>
            <person name="Bell-Sakyi L."/>
            <person name="Cui X.M."/>
            <person name="Yuan T.T."/>
            <person name="Jiang B.G."/>
            <person name="Yang W.F."/>
            <person name="Lam T.T."/>
            <person name="Chang Q.C."/>
            <person name="Ding S.J."/>
            <person name="Wang X.J."/>
            <person name="Zhu J.G."/>
            <person name="Ruan X.D."/>
            <person name="Zhao L."/>
            <person name="Wei J.T."/>
            <person name="Ye R.Z."/>
            <person name="Que T.C."/>
            <person name="Du C.H."/>
            <person name="Zhou Y.H."/>
            <person name="Cheng J.X."/>
            <person name="Dai P.F."/>
            <person name="Guo W.B."/>
            <person name="Han X.H."/>
            <person name="Huang E.J."/>
            <person name="Li L.F."/>
            <person name="Wei W."/>
            <person name="Gao Y.C."/>
            <person name="Liu J.Z."/>
            <person name="Shao H.Z."/>
            <person name="Wang X."/>
            <person name="Wang C.C."/>
            <person name="Yang T.C."/>
            <person name="Huo Q.B."/>
            <person name="Li W."/>
            <person name="Chen H.Y."/>
            <person name="Chen S.E."/>
            <person name="Zhou L.G."/>
            <person name="Ni X.B."/>
            <person name="Tian J.H."/>
            <person name="Sheng Y."/>
            <person name="Liu T."/>
            <person name="Pan Y.S."/>
            <person name="Xia L.Y."/>
            <person name="Li J."/>
            <person name="Zhao F."/>
            <person name="Cao W.C."/>
        </authorList>
    </citation>
    <scope>NUCLEOTIDE SEQUENCE</scope>
    <source>
        <strain evidence="2">Rsan-2018</strain>
    </source>
</reference>
<dbReference type="Proteomes" id="UP000821837">
    <property type="component" value="Unassembled WGS sequence"/>
</dbReference>
<protein>
    <submittedName>
        <fullName evidence="2">Uncharacterized protein</fullName>
    </submittedName>
</protein>
<evidence type="ECO:0000256" key="1">
    <source>
        <dbReference type="SAM" id="MobiDB-lite"/>
    </source>
</evidence>
<comment type="caution">
    <text evidence="2">The sequence shown here is derived from an EMBL/GenBank/DDBJ whole genome shotgun (WGS) entry which is preliminary data.</text>
</comment>
<accession>A0A9D4QA80</accession>
<keyword evidence="3" id="KW-1185">Reference proteome</keyword>
<dbReference type="AlphaFoldDB" id="A0A9D4QA80"/>
<reference evidence="2" key="2">
    <citation type="submission" date="2021-09" db="EMBL/GenBank/DDBJ databases">
        <authorList>
            <person name="Jia N."/>
            <person name="Wang J."/>
            <person name="Shi W."/>
            <person name="Du L."/>
            <person name="Sun Y."/>
            <person name="Zhan W."/>
            <person name="Jiang J."/>
            <person name="Wang Q."/>
            <person name="Zhang B."/>
            <person name="Ji P."/>
            <person name="Sakyi L.B."/>
            <person name="Cui X."/>
            <person name="Yuan T."/>
            <person name="Jiang B."/>
            <person name="Yang W."/>
            <person name="Lam T.T.-Y."/>
            <person name="Chang Q."/>
            <person name="Ding S."/>
            <person name="Wang X."/>
            <person name="Zhu J."/>
            <person name="Ruan X."/>
            <person name="Zhao L."/>
            <person name="Wei J."/>
            <person name="Que T."/>
            <person name="Du C."/>
            <person name="Cheng J."/>
            <person name="Dai P."/>
            <person name="Han X."/>
            <person name="Huang E."/>
            <person name="Gao Y."/>
            <person name="Liu J."/>
            <person name="Shao H."/>
            <person name="Ye R."/>
            <person name="Li L."/>
            <person name="Wei W."/>
            <person name="Wang X."/>
            <person name="Wang C."/>
            <person name="Huo Q."/>
            <person name="Li W."/>
            <person name="Guo W."/>
            <person name="Chen H."/>
            <person name="Chen S."/>
            <person name="Zhou L."/>
            <person name="Zhou L."/>
            <person name="Ni X."/>
            <person name="Tian J."/>
            <person name="Zhou Y."/>
            <person name="Sheng Y."/>
            <person name="Liu T."/>
            <person name="Pan Y."/>
            <person name="Xia L."/>
            <person name="Li J."/>
            <person name="Zhao F."/>
            <person name="Cao W."/>
        </authorList>
    </citation>
    <scope>NUCLEOTIDE SEQUENCE</scope>
    <source>
        <strain evidence="2">Rsan-2018</strain>
        <tissue evidence="2">Larvae</tissue>
    </source>
</reference>
<feature type="compositionally biased region" description="Polar residues" evidence="1">
    <location>
        <begin position="48"/>
        <end position="58"/>
    </location>
</feature>